<keyword evidence="2" id="KW-1185">Reference proteome</keyword>
<reference evidence="1 2" key="1">
    <citation type="submission" date="2019-10" db="EMBL/GenBank/DDBJ databases">
        <title>Whole genome shotgun sequence of Acrocarpospora pleiomorpha NBRC 16267.</title>
        <authorList>
            <person name="Ichikawa N."/>
            <person name="Kimura A."/>
            <person name="Kitahashi Y."/>
            <person name="Komaki H."/>
            <person name="Oguchi A."/>
        </authorList>
    </citation>
    <scope>NUCLEOTIDE SEQUENCE [LARGE SCALE GENOMIC DNA]</scope>
    <source>
        <strain evidence="1 2">NBRC 16267</strain>
    </source>
</reference>
<protein>
    <submittedName>
        <fullName evidence="1">Uncharacterized protein</fullName>
    </submittedName>
</protein>
<dbReference type="AlphaFoldDB" id="A0A5M3XT29"/>
<proteinExistence type="predicted"/>
<evidence type="ECO:0000313" key="1">
    <source>
        <dbReference type="EMBL" id="GES23990.1"/>
    </source>
</evidence>
<evidence type="ECO:0000313" key="2">
    <source>
        <dbReference type="Proteomes" id="UP000377595"/>
    </source>
</evidence>
<organism evidence="1 2">
    <name type="scientific">Acrocarpospora pleiomorpha</name>
    <dbReference type="NCBI Taxonomy" id="90975"/>
    <lineage>
        <taxon>Bacteria</taxon>
        <taxon>Bacillati</taxon>
        <taxon>Actinomycetota</taxon>
        <taxon>Actinomycetes</taxon>
        <taxon>Streptosporangiales</taxon>
        <taxon>Streptosporangiaceae</taxon>
        <taxon>Acrocarpospora</taxon>
    </lineage>
</organism>
<dbReference type="Proteomes" id="UP000377595">
    <property type="component" value="Unassembled WGS sequence"/>
</dbReference>
<name>A0A5M3XT29_9ACTN</name>
<sequence length="86" mass="9079">MPEVGIGSGKRFVRAAAAHCPATSSARSSTQFSLVLRIATEVVIPSKVKTSRLSMDAAKVVRVRIDCRLGIAFVFPGGCLRSISST</sequence>
<accession>A0A5M3XT29</accession>
<dbReference type="EMBL" id="BLAF01000047">
    <property type="protein sequence ID" value="GES23990.1"/>
    <property type="molecule type" value="Genomic_DNA"/>
</dbReference>
<gene>
    <name evidence="1" type="ORF">Aple_068890</name>
</gene>
<comment type="caution">
    <text evidence="1">The sequence shown here is derived from an EMBL/GenBank/DDBJ whole genome shotgun (WGS) entry which is preliminary data.</text>
</comment>